<dbReference type="InterPro" id="IPR043168">
    <property type="entry name" value="DegV_C"/>
</dbReference>
<evidence type="ECO:0000313" key="1">
    <source>
        <dbReference type="EMBL" id="GAI49352.1"/>
    </source>
</evidence>
<organism evidence="1">
    <name type="scientific">marine sediment metagenome</name>
    <dbReference type="NCBI Taxonomy" id="412755"/>
    <lineage>
        <taxon>unclassified sequences</taxon>
        <taxon>metagenomes</taxon>
        <taxon>ecological metagenomes</taxon>
    </lineage>
</organism>
<gene>
    <name evidence="1" type="ORF">S06H3_56014</name>
</gene>
<proteinExistence type="predicted"/>
<dbReference type="InterPro" id="IPR003797">
    <property type="entry name" value="DegV"/>
</dbReference>
<dbReference type="SUPFAM" id="SSF82549">
    <property type="entry name" value="DAK1/DegV-like"/>
    <property type="match status" value="1"/>
</dbReference>
<protein>
    <submittedName>
        <fullName evidence="1">Uncharacterized protein</fullName>
    </submittedName>
</protein>
<name>X1NZ60_9ZZZZ</name>
<dbReference type="EMBL" id="BARV01035988">
    <property type="protein sequence ID" value="GAI49352.1"/>
    <property type="molecule type" value="Genomic_DNA"/>
</dbReference>
<feature type="non-terminal residue" evidence="1">
    <location>
        <position position="1"/>
    </location>
</feature>
<dbReference type="AlphaFoldDB" id="X1NZ60"/>
<reference evidence="1" key="1">
    <citation type="journal article" date="2014" name="Front. Microbiol.">
        <title>High frequency of phylogenetically diverse reductive dehalogenase-homologous genes in deep subseafloor sedimentary metagenomes.</title>
        <authorList>
            <person name="Kawai M."/>
            <person name="Futagami T."/>
            <person name="Toyoda A."/>
            <person name="Takaki Y."/>
            <person name="Nishi S."/>
            <person name="Hori S."/>
            <person name="Arai W."/>
            <person name="Tsubouchi T."/>
            <person name="Morono Y."/>
            <person name="Uchiyama I."/>
            <person name="Ito T."/>
            <person name="Fujiyama A."/>
            <person name="Inagaki F."/>
            <person name="Takami H."/>
        </authorList>
    </citation>
    <scope>NUCLEOTIDE SEQUENCE</scope>
    <source>
        <strain evidence="1">Expedition CK06-06</strain>
    </source>
</reference>
<accession>X1NZ60</accession>
<sequence>RKKPLVTMNEEGFVVPAGNAKDVESGLEMTCALSTDDYKRDPKEFFIVYGSRLDYAEKVESILKEHYPKVQMEIVHSRGSVLSHLGPESIGLITNYTDDIK</sequence>
<comment type="caution">
    <text evidence="1">The sequence shown here is derived from an EMBL/GenBank/DDBJ whole genome shotgun (WGS) entry which is preliminary data.</text>
</comment>
<dbReference type="PROSITE" id="PS51482">
    <property type="entry name" value="DEGV"/>
    <property type="match status" value="1"/>
</dbReference>
<dbReference type="Gene3D" id="3.30.1180.10">
    <property type="match status" value="1"/>
</dbReference>